<keyword evidence="5" id="KW-0479">Metal-binding</keyword>
<evidence type="ECO:0000256" key="5">
    <source>
        <dbReference type="ARBA" id="ARBA00022723"/>
    </source>
</evidence>
<evidence type="ECO:0000256" key="6">
    <source>
        <dbReference type="ARBA" id="ARBA00022842"/>
    </source>
</evidence>
<keyword evidence="7" id="KW-0799">Topoisomerase</keyword>
<comment type="caution">
    <text evidence="13">The sequence shown here is derived from an EMBL/GenBank/DDBJ whole genome shotgun (WGS) entry which is preliminary data.</text>
</comment>
<dbReference type="AlphaFoldDB" id="A0AA43QFT8"/>
<keyword evidence="9" id="KW-0413">Isomerase</keyword>
<dbReference type="GO" id="GO:0003677">
    <property type="term" value="F:DNA binding"/>
    <property type="evidence" value="ECO:0007669"/>
    <property type="project" value="UniProtKB-KW"/>
</dbReference>
<evidence type="ECO:0000259" key="11">
    <source>
        <dbReference type="Pfam" id="PF04406"/>
    </source>
</evidence>
<dbReference type="Proteomes" id="UP001161017">
    <property type="component" value="Unassembled WGS sequence"/>
</dbReference>
<dbReference type="PANTHER" id="PTHR10848:SF0">
    <property type="entry name" value="MEIOTIC RECOMBINATION PROTEIN SPO11"/>
    <property type="match status" value="1"/>
</dbReference>
<accession>A0AA43QFT8</accession>
<dbReference type="GO" id="GO:0005524">
    <property type="term" value="F:ATP binding"/>
    <property type="evidence" value="ECO:0007669"/>
    <property type="project" value="InterPro"/>
</dbReference>
<sequence>MNNNEAAAIDRRDDGHPSGLYPSGSHSFGPHPSGMRHLPSGARPTGPPPSGTPTGPPPTGTNKLDPKLFKSQAVVDRYVDILAYTFRLRRADLNVVMGLSRADHPVPICCLVDFDPDGIAIMSNYKYGSQALSHENSGLNIASLRWLGVKSSDISQEMMEGDDKEKSQLFLSKRDRKKAIKMLESCEVVSEGGLEQSWRRELQVMLMLGVKAEMEALSKKDDGLVDWVEYGLVEEVERLRYD</sequence>
<keyword evidence="6" id="KW-0460">Magnesium</keyword>
<evidence type="ECO:0000259" key="12">
    <source>
        <dbReference type="Pfam" id="PF21180"/>
    </source>
</evidence>
<dbReference type="InterPro" id="IPR013049">
    <property type="entry name" value="Spo11/TopoVI_A_N"/>
</dbReference>
<dbReference type="GO" id="GO:0042138">
    <property type="term" value="P:meiotic DNA double-strand break formation"/>
    <property type="evidence" value="ECO:0007669"/>
    <property type="project" value="TreeGrafter"/>
</dbReference>
<reference evidence="13" key="1">
    <citation type="journal article" date="2023" name="Genome Biol. Evol.">
        <title>First Whole Genome Sequence and Flow Cytometry Genome Size Data for the Lichen-Forming Fungus Ramalina farinacea (Ascomycota).</title>
        <authorList>
            <person name="Llewellyn T."/>
            <person name="Mian S."/>
            <person name="Hill R."/>
            <person name="Leitch I.J."/>
            <person name="Gaya E."/>
        </authorList>
    </citation>
    <scope>NUCLEOTIDE SEQUENCE</scope>
    <source>
        <strain evidence="13">LIQ254RAFAR</strain>
    </source>
</reference>
<evidence type="ECO:0000256" key="3">
    <source>
        <dbReference type="ARBA" id="ARBA00006559"/>
    </source>
</evidence>
<evidence type="ECO:0000256" key="4">
    <source>
        <dbReference type="ARBA" id="ARBA00012895"/>
    </source>
</evidence>
<dbReference type="GO" id="GO:0003918">
    <property type="term" value="F:DNA topoisomerase type II (double strand cut, ATP-hydrolyzing) activity"/>
    <property type="evidence" value="ECO:0007669"/>
    <property type="project" value="UniProtKB-EC"/>
</dbReference>
<evidence type="ECO:0000256" key="10">
    <source>
        <dbReference type="SAM" id="MobiDB-lite"/>
    </source>
</evidence>
<dbReference type="SUPFAM" id="SSF56726">
    <property type="entry name" value="DNA topoisomerase IV, alpha subunit"/>
    <property type="match status" value="1"/>
</dbReference>
<dbReference type="Pfam" id="PF21180">
    <property type="entry name" value="TOP6A-Spo11_Toprim"/>
    <property type="match status" value="1"/>
</dbReference>
<dbReference type="GO" id="GO:0000706">
    <property type="term" value="P:meiotic DNA double-strand break processing"/>
    <property type="evidence" value="ECO:0007669"/>
    <property type="project" value="TreeGrafter"/>
</dbReference>
<dbReference type="PANTHER" id="PTHR10848">
    <property type="entry name" value="MEIOTIC RECOMBINATION PROTEIN SPO11"/>
    <property type="match status" value="1"/>
</dbReference>
<feature type="domain" description="Topoisomerase 6 subunit A/Spo11 TOPRIM" evidence="12">
    <location>
        <begin position="104"/>
        <end position="221"/>
    </location>
</feature>
<evidence type="ECO:0000256" key="7">
    <source>
        <dbReference type="ARBA" id="ARBA00023029"/>
    </source>
</evidence>
<dbReference type="Gene3D" id="3.40.1360.10">
    <property type="match status" value="1"/>
</dbReference>
<feature type="domain" description="Spo11/DNA topoisomerase VI subunit A N-terminal" evidence="11">
    <location>
        <begin position="65"/>
        <end position="95"/>
    </location>
</feature>
<comment type="similarity">
    <text evidence="3">Belongs to the TOP6A family.</text>
</comment>
<dbReference type="EC" id="5.6.2.2" evidence="4"/>
<comment type="cofactor">
    <cofactor evidence="2">
        <name>Mg(2+)</name>
        <dbReference type="ChEBI" id="CHEBI:18420"/>
    </cofactor>
</comment>
<protein>
    <recommendedName>
        <fullName evidence="4">DNA topoisomerase (ATP-hydrolyzing)</fullName>
        <ecNumber evidence="4">5.6.2.2</ecNumber>
    </recommendedName>
</protein>
<evidence type="ECO:0000256" key="9">
    <source>
        <dbReference type="ARBA" id="ARBA00023235"/>
    </source>
</evidence>
<dbReference type="Pfam" id="PF04406">
    <property type="entry name" value="TP6A_N"/>
    <property type="match status" value="1"/>
</dbReference>
<keyword evidence="14" id="KW-1185">Reference proteome</keyword>
<dbReference type="GO" id="GO:0046872">
    <property type="term" value="F:metal ion binding"/>
    <property type="evidence" value="ECO:0007669"/>
    <property type="project" value="UniProtKB-KW"/>
</dbReference>
<name>A0AA43QFT8_9LECA</name>
<feature type="region of interest" description="Disordered" evidence="10">
    <location>
        <begin position="1"/>
        <end position="67"/>
    </location>
</feature>
<dbReference type="GO" id="GO:0000228">
    <property type="term" value="C:nuclear chromosome"/>
    <property type="evidence" value="ECO:0007669"/>
    <property type="project" value="TreeGrafter"/>
</dbReference>
<evidence type="ECO:0000313" key="13">
    <source>
        <dbReference type="EMBL" id="MDI1485751.1"/>
    </source>
</evidence>
<keyword evidence="8" id="KW-0238">DNA-binding</keyword>
<evidence type="ECO:0000256" key="8">
    <source>
        <dbReference type="ARBA" id="ARBA00023125"/>
    </source>
</evidence>
<evidence type="ECO:0000256" key="2">
    <source>
        <dbReference type="ARBA" id="ARBA00001946"/>
    </source>
</evidence>
<dbReference type="InterPro" id="IPR002815">
    <property type="entry name" value="Spo11/TopoVI_A"/>
</dbReference>
<dbReference type="InterPro" id="IPR036078">
    <property type="entry name" value="Spo11/TopoVI_A_sf"/>
</dbReference>
<dbReference type="CDD" id="cd00223">
    <property type="entry name" value="TOPRIM_TopoIIB_SPO"/>
    <property type="match status" value="1"/>
</dbReference>
<evidence type="ECO:0000313" key="14">
    <source>
        <dbReference type="Proteomes" id="UP001161017"/>
    </source>
</evidence>
<proteinExistence type="inferred from homology"/>
<dbReference type="GO" id="GO:0007131">
    <property type="term" value="P:reciprocal meiotic recombination"/>
    <property type="evidence" value="ECO:0007669"/>
    <property type="project" value="TreeGrafter"/>
</dbReference>
<evidence type="ECO:0000256" key="1">
    <source>
        <dbReference type="ARBA" id="ARBA00000185"/>
    </source>
</evidence>
<gene>
    <name evidence="13" type="primary">SPO11</name>
    <name evidence="13" type="ORF">OHK93_003940</name>
</gene>
<feature type="compositionally biased region" description="Pro residues" evidence="10">
    <location>
        <begin position="45"/>
        <end position="59"/>
    </location>
</feature>
<organism evidence="13 14">
    <name type="scientific">Ramalina farinacea</name>
    <dbReference type="NCBI Taxonomy" id="258253"/>
    <lineage>
        <taxon>Eukaryota</taxon>
        <taxon>Fungi</taxon>
        <taxon>Dikarya</taxon>
        <taxon>Ascomycota</taxon>
        <taxon>Pezizomycotina</taxon>
        <taxon>Lecanoromycetes</taxon>
        <taxon>OSLEUM clade</taxon>
        <taxon>Lecanoromycetidae</taxon>
        <taxon>Lecanorales</taxon>
        <taxon>Lecanorineae</taxon>
        <taxon>Ramalinaceae</taxon>
        <taxon>Ramalina</taxon>
    </lineage>
</organism>
<comment type="catalytic activity">
    <reaction evidence="1">
        <text>ATP-dependent breakage, passage and rejoining of double-stranded DNA.</text>
        <dbReference type="EC" id="5.6.2.2"/>
    </reaction>
</comment>
<feature type="compositionally biased region" description="Low complexity" evidence="10">
    <location>
        <begin position="22"/>
        <end position="44"/>
    </location>
</feature>
<dbReference type="EMBL" id="JAPUFD010000002">
    <property type="protein sequence ID" value="MDI1485751.1"/>
    <property type="molecule type" value="Genomic_DNA"/>
</dbReference>
<dbReference type="InterPro" id="IPR034136">
    <property type="entry name" value="TOPRIM_Topo6A/Spo11"/>
</dbReference>